<feature type="domain" description="Saccharopine dehydrogenase NADP binding" evidence="1">
    <location>
        <begin position="20"/>
        <end position="138"/>
    </location>
</feature>
<evidence type="ECO:0000313" key="3">
    <source>
        <dbReference type="Proteomes" id="UP001206925"/>
    </source>
</evidence>
<proteinExistence type="predicted"/>
<dbReference type="EMBL" id="JAMZMK010008972">
    <property type="protein sequence ID" value="KAI7737688.1"/>
    <property type="molecule type" value="Genomic_DNA"/>
</dbReference>
<sequence>IRLPTVASTGIQPETGKSRVLVLGGTGRVGGSTAIALSKLSPDLHIIVAGRNREKGASMVATLGKNAEFAEVDINNVKSLDSALTDVDLVVHAAGPFQQTENCAVLEAAIRAKTAYLDVCDDTSYALRAKSFMNEALAAKVPAITTGGIYPGVSNLMAAELVRVAKSENKDEPERLRY</sequence>
<dbReference type="InterPro" id="IPR005097">
    <property type="entry name" value="Sacchrp_dh_NADP-bd"/>
</dbReference>
<reference evidence="2" key="1">
    <citation type="submission" date="2022-06" db="EMBL/GenBank/DDBJ databases">
        <title>Uncovering the hologenomic basis of an extraordinary plant invasion.</title>
        <authorList>
            <person name="Bieker V.C."/>
            <person name="Martin M.D."/>
            <person name="Gilbert T."/>
            <person name="Hodgins K."/>
            <person name="Battlay P."/>
            <person name="Petersen B."/>
            <person name="Wilson J."/>
        </authorList>
    </citation>
    <scope>NUCLEOTIDE SEQUENCE</scope>
    <source>
        <strain evidence="2">AA19_3_7</strain>
        <tissue evidence="2">Leaf</tissue>
    </source>
</reference>
<dbReference type="PANTHER" id="PTHR43796">
    <property type="entry name" value="CARBOXYNORSPERMIDINE SYNTHASE"/>
    <property type="match status" value="1"/>
</dbReference>
<protein>
    <recommendedName>
        <fullName evidence="1">Saccharopine dehydrogenase NADP binding domain-containing protein</fullName>
    </recommendedName>
</protein>
<accession>A0AAD5C995</accession>
<dbReference type="Gene3D" id="3.40.50.720">
    <property type="entry name" value="NAD(P)-binding Rossmann-like Domain"/>
    <property type="match status" value="1"/>
</dbReference>
<dbReference type="SUPFAM" id="SSF51735">
    <property type="entry name" value="NAD(P)-binding Rossmann-fold domains"/>
    <property type="match status" value="1"/>
</dbReference>
<keyword evidence="3" id="KW-1185">Reference proteome</keyword>
<feature type="non-terminal residue" evidence="2">
    <location>
        <position position="178"/>
    </location>
</feature>
<name>A0AAD5C995_AMBAR</name>
<gene>
    <name evidence="2" type="ORF">M8C21_027857</name>
</gene>
<organism evidence="2 3">
    <name type="scientific">Ambrosia artemisiifolia</name>
    <name type="common">Common ragweed</name>
    <dbReference type="NCBI Taxonomy" id="4212"/>
    <lineage>
        <taxon>Eukaryota</taxon>
        <taxon>Viridiplantae</taxon>
        <taxon>Streptophyta</taxon>
        <taxon>Embryophyta</taxon>
        <taxon>Tracheophyta</taxon>
        <taxon>Spermatophyta</taxon>
        <taxon>Magnoliopsida</taxon>
        <taxon>eudicotyledons</taxon>
        <taxon>Gunneridae</taxon>
        <taxon>Pentapetalae</taxon>
        <taxon>asterids</taxon>
        <taxon>campanulids</taxon>
        <taxon>Asterales</taxon>
        <taxon>Asteraceae</taxon>
        <taxon>Asteroideae</taxon>
        <taxon>Heliantheae alliance</taxon>
        <taxon>Heliantheae</taxon>
        <taxon>Ambrosia</taxon>
    </lineage>
</organism>
<dbReference type="PANTHER" id="PTHR43796:SF2">
    <property type="entry name" value="CARBOXYNORSPERMIDINE SYNTHASE"/>
    <property type="match status" value="1"/>
</dbReference>
<dbReference type="Pfam" id="PF03435">
    <property type="entry name" value="Sacchrp_dh_NADP"/>
    <property type="match status" value="1"/>
</dbReference>
<dbReference type="AlphaFoldDB" id="A0AAD5C995"/>
<dbReference type="Proteomes" id="UP001206925">
    <property type="component" value="Unassembled WGS sequence"/>
</dbReference>
<comment type="caution">
    <text evidence="2">The sequence shown here is derived from an EMBL/GenBank/DDBJ whole genome shotgun (WGS) entry which is preliminary data.</text>
</comment>
<evidence type="ECO:0000259" key="1">
    <source>
        <dbReference type="Pfam" id="PF03435"/>
    </source>
</evidence>
<dbReference type="InterPro" id="IPR036291">
    <property type="entry name" value="NAD(P)-bd_dom_sf"/>
</dbReference>
<evidence type="ECO:0000313" key="2">
    <source>
        <dbReference type="EMBL" id="KAI7737688.1"/>
    </source>
</evidence>